<sequence length="152" mass="16219">MSGRPVINKGRTIKIRAGEIAELQVEADQSASTKRARGRPKETPISPATPSAFAKRARERPRKTLIALATPSASAKKKTNAPPKYLALGDYPTSSSTPLDHYASSICTTSKRGRGRGCGNGSTTSYKRSIVIGIGVFQAKNGIKALNVIVFY</sequence>
<dbReference type="AlphaFoldDB" id="A0A9J5ZUL8"/>
<keyword evidence="3" id="KW-1185">Reference proteome</keyword>
<organism evidence="2 3">
    <name type="scientific">Solanum commersonii</name>
    <name type="common">Commerson's wild potato</name>
    <name type="synonym">Commerson's nightshade</name>
    <dbReference type="NCBI Taxonomy" id="4109"/>
    <lineage>
        <taxon>Eukaryota</taxon>
        <taxon>Viridiplantae</taxon>
        <taxon>Streptophyta</taxon>
        <taxon>Embryophyta</taxon>
        <taxon>Tracheophyta</taxon>
        <taxon>Spermatophyta</taxon>
        <taxon>Magnoliopsida</taxon>
        <taxon>eudicotyledons</taxon>
        <taxon>Gunneridae</taxon>
        <taxon>Pentapetalae</taxon>
        <taxon>asterids</taxon>
        <taxon>lamiids</taxon>
        <taxon>Solanales</taxon>
        <taxon>Solanaceae</taxon>
        <taxon>Solanoideae</taxon>
        <taxon>Solaneae</taxon>
        <taxon>Solanum</taxon>
    </lineage>
</organism>
<proteinExistence type="predicted"/>
<reference evidence="2 3" key="1">
    <citation type="submission" date="2020-09" db="EMBL/GenBank/DDBJ databases">
        <title>De no assembly of potato wild relative species, Solanum commersonii.</title>
        <authorList>
            <person name="Cho K."/>
        </authorList>
    </citation>
    <scope>NUCLEOTIDE SEQUENCE [LARGE SCALE GENOMIC DNA]</scope>
    <source>
        <strain evidence="2">LZ3.2</strain>
        <tissue evidence="2">Leaf</tissue>
    </source>
</reference>
<evidence type="ECO:0000313" key="2">
    <source>
        <dbReference type="EMBL" id="KAG5616021.1"/>
    </source>
</evidence>
<comment type="caution">
    <text evidence="2">The sequence shown here is derived from an EMBL/GenBank/DDBJ whole genome shotgun (WGS) entry which is preliminary data.</text>
</comment>
<feature type="region of interest" description="Disordered" evidence="1">
    <location>
        <begin position="25"/>
        <end position="60"/>
    </location>
</feature>
<accession>A0A9J5ZUL8</accession>
<dbReference type="Proteomes" id="UP000824120">
    <property type="component" value="Chromosome 3"/>
</dbReference>
<evidence type="ECO:0000256" key="1">
    <source>
        <dbReference type="SAM" id="MobiDB-lite"/>
    </source>
</evidence>
<dbReference type="EMBL" id="JACXVP010000003">
    <property type="protein sequence ID" value="KAG5616021.1"/>
    <property type="molecule type" value="Genomic_DNA"/>
</dbReference>
<evidence type="ECO:0000313" key="3">
    <source>
        <dbReference type="Proteomes" id="UP000824120"/>
    </source>
</evidence>
<gene>
    <name evidence="2" type="ORF">H5410_015845</name>
</gene>
<name>A0A9J5ZUL8_SOLCO</name>
<protein>
    <submittedName>
        <fullName evidence="2">Uncharacterized protein</fullName>
    </submittedName>
</protein>